<dbReference type="GO" id="GO:0016020">
    <property type="term" value="C:membrane"/>
    <property type="evidence" value="ECO:0007669"/>
    <property type="project" value="UniProtKB-SubCell"/>
</dbReference>
<feature type="transmembrane region" description="Helical" evidence="5">
    <location>
        <begin position="68"/>
        <end position="86"/>
    </location>
</feature>
<evidence type="ECO:0000313" key="7">
    <source>
        <dbReference type="EMBL" id="SQC17982.1"/>
    </source>
</evidence>
<feature type="transmembrane region" description="Helical" evidence="5">
    <location>
        <begin position="160"/>
        <end position="179"/>
    </location>
</feature>
<gene>
    <name evidence="7" type="ORF">NCTC9601_05038</name>
</gene>
<dbReference type="Proteomes" id="UP000251123">
    <property type="component" value="Unassembled WGS sequence"/>
</dbReference>
<evidence type="ECO:0000256" key="4">
    <source>
        <dbReference type="ARBA" id="ARBA00023136"/>
    </source>
</evidence>
<feature type="transmembrane region" description="Helical" evidence="5">
    <location>
        <begin position="121"/>
        <end position="140"/>
    </location>
</feature>
<accession>A0A2X3CLL7</accession>
<protein>
    <submittedName>
        <fullName evidence="7">Polymerase</fullName>
    </submittedName>
</protein>
<feature type="transmembrane region" description="Helical" evidence="5">
    <location>
        <begin position="228"/>
        <end position="248"/>
    </location>
</feature>
<name>A0A2X3CLL7_KLEPN</name>
<feature type="transmembrane region" description="Helical" evidence="5">
    <location>
        <begin position="343"/>
        <end position="362"/>
    </location>
</feature>
<evidence type="ECO:0000256" key="5">
    <source>
        <dbReference type="SAM" id="Phobius"/>
    </source>
</evidence>
<keyword evidence="4 5" id="KW-0472">Membrane</keyword>
<dbReference type="Pfam" id="PF04932">
    <property type="entry name" value="Wzy_C"/>
    <property type="match status" value="1"/>
</dbReference>
<reference evidence="7 8" key="1">
    <citation type="submission" date="2018-06" db="EMBL/GenBank/DDBJ databases">
        <authorList>
            <consortium name="Pathogen Informatics"/>
            <person name="Doyle S."/>
        </authorList>
    </citation>
    <scope>NUCLEOTIDE SEQUENCE [LARGE SCALE GENOMIC DNA]</scope>
    <source>
        <strain evidence="7 8">NCTC9601</strain>
    </source>
</reference>
<keyword evidence="3 5" id="KW-1133">Transmembrane helix</keyword>
<evidence type="ECO:0000256" key="1">
    <source>
        <dbReference type="ARBA" id="ARBA00004141"/>
    </source>
</evidence>
<evidence type="ECO:0000313" key="8">
    <source>
        <dbReference type="Proteomes" id="UP000251123"/>
    </source>
</evidence>
<evidence type="ECO:0000259" key="6">
    <source>
        <dbReference type="Pfam" id="PF04932"/>
    </source>
</evidence>
<feature type="domain" description="O-antigen ligase-related" evidence="6">
    <location>
        <begin position="191"/>
        <end position="323"/>
    </location>
</feature>
<proteinExistence type="predicted"/>
<evidence type="ECO:0000256" key="2">
    <source>
        <dbReference type="ARBA" id="ARBA00022692"/>
    </source>
</evidence>
<feature type="transmembrane region" description="Helical" evidence="5">
    <location>
        <begin position="310"/>
        <end position="331"/>
    </location>
</feature>
<feature type="transmembrane region" description="Helical" evidence="5">
    <location>
        <begin position="186"/>
        <end position="201"/>
    </location>
</feature>
<dbReference type="PANTHER" id="PTHR37422">
    <property type="entry name" value="TEICHURONIC ACID BIOSYNTHESIS PROTEIN TUAE"/>
    <property type="match status" value="1"/>
</dbReference>
<feature type="transmembrane region" description="Helical" evidence="5">
    <location>
        <begin position="20"/>
        <end position="47"/>
    </location>
</feature>
<organism evidence="7 8">
    <name type="scientific">Klebsiella pneumoniae</name>
    <dbReference type="NCBI Taxonomy" id="573"/>
    <lineage>
        <taxon>Bacteria</taxon>
        <taxon>Pseudomonadati</taxon>
        <taxon>Pseudomonadota</taxon>
        <taxon>Gammaproteobacteria</taxon>
        <taxon>Enterobacterales</taxon>
        <taxon>Enterobacteriaceae</taxon>
        <taxon>Klebsiella/Raoultella group</taxon>
        <taxon>Klebsiella</taxon>
        <taxon>Klebsiella pneumoniae complex</taxon>
    </lineage>
</organism>
<dbReference type="EMBL" id="UASN01000022">
    <property type="protein sequence ID" value="SQC17982.1"/>
    <property type="molecule type" value="Genomic_DNA"/>
</dbReference>
<evidence type="ECO:0000256" key="3">
    <source>
        <dbReference type="ARBA" id="ARBA00022989"/>
    </source>
</evidence>
<sequence length="401" mass="44300">MSTLKVSNFARQGYSIVFPLFLFFSAIFCMSTRTNNLLHLSILLLLLSLVRQENRQALAGVLREQWQTWTLLAAFFIYYALSNVWGHTPQHIDSPITHGVYLTGYLLLMTMLLRDGRTRRLAMLAVVGGITVLSLWTLIIDHTLVLTERAVSPENPGPTNVIDLAGYCGIGILICGMLLKEKASHWLYLPVVIMLVMLLLTQSRGPIIALVLAVGCTLHLHVFTRRNLLIAAALAVLVALLLVMTPVGDMLLARFEELGTQSGLRLSIWHHTLSEMASQPWLGRGFSYELDFINYSGEHITTTHSVYMGALLKGGIVGLLLLLAIIACGLWQAWRKRHTDSRYSLAILFYALVFYGLAGDVYHQQSPGNLGAVLAAAGHCAQQRGGGKTLTKRAVSGPFLY</sequence>
<dbReference type="InterPro" id="IPR007016">
    <property type="entry name" value="O-antigen_ligase-rel_domated"/>
</dbReference>
<feature type="transmembrane region" description="Helical" evidence="5">
    <location>
        <begin position="207"/>
        <end position="223"/>
    </location>
</feature>
<comment type="subcellular location">
    <subcellularLocation>
        <location evidence="1">Membrane</location>
        <topology evidence="1">Multi-pass membrane protein</topology>
    </subcellularLocation>
</comment>
<keyword evidence="2 5" id="KW-0812">Transmembrane</keyword>
<dbReference type="PANTHER" id="PTHR37422:SF13">
    <property type="entry name" value="LIPOPOLYSACCHARIDE BIOSYNTHESIS PROTEIN PA4999-RELATED"/>
    <property type="match status" value="1"/>
</dbReference>
<dbReference type="AlphaFoldDB" id="A0A2X3CLL7"/>
<dbReference type="InterPro" id="IPR051533">
    <property type="entry name" value="WaaL-like"/>
</dbReference>